<dbReference type="InterPro" id="IPR002081">
    <property type="entry name" value="Cryptochrome/DNA_photolyase_1"/>
</dbReference>
<evidence type="ECO:0000313" key="7">
    <source>
        <dbReference type="EMBL" id="MDV2685289.1"/>
    </source>
</evidence>
<keyword evidence="7" id="KW-0456">Lyase</keyword>
<dbReference type="Pfam" id="PF00875">
    <property type="entry name" value="DNA_photolyase"/>
    <property type="match status" value="1"/>
</dbReference>
<dbReference type="Proteomes" id="UP001287282">
    <property type="component" value="Unassembled WGS sequence"/>
</dbReference>
<evidence type="ECO:0000256" key="1">
    <source>
        <dbReference type="ARBA" id="ARBA00001974"/>
    </source>
</evidence>
<dbReference type="InterPro" id="IPR014729">
    <property type="entry name" value="Rossmann-like_a/b/a_fold"/>
</dbReference>
<evidence type="ECO:0000256" key="2">
    <source>
        <dbReference type="ARBA" id="ARBA00022630"/>
    </source>
</evidence>
<reference evidence="7 8" key="1">
    <citation type="submission" date="2023-10" db="EMBL/GenBank/DDBJ databases">
        <title>Screening of Alkalihalobacillus lindianensis BZ-TG-R113 and Its Alleviation of Salt Stress on Rapeseed Growth.</title>
        <authorList>
            <person name="Zhao B."/>
            <person name="Guo T."/>
        </authorList>
    </citation>
    <scope>NUCLEOTIDE SEQUENCE [LARGE SCALE GENOMIC DNA]</scope>
    <source>
        <strain evidence="7 8">BZ-TG-R113</strain>
    </source>
</reference>
<keyword evidence="8" id="KW-1185">Reference proteome</keyword>
<dbReference type="InterPro" id="IPR036155">
    <property type="entry name" value="Crypto/Photolyase_N_sf"/>
</dbReference>
<protein>
    <submittedName>
        <fullName evidence="7">Deoxyribodipyrimidine photo-lyase</fullName>
        <ecNumber evidence="7">4.1.99.3</ecNumber>
    </submittedName>
</protein>
<dbReference type="InterPro" id="IPR005101">
    <property type="entry name" value="Cryptochr/Photolyase_FAD-bd"/>
</dbReference>
<dbReference type="Gene3D" id="1.25.40.80">
    <property type="match status" value="1"/>
</dbReference>
<evidence type="ECO:0000256" key="5">
    <source>
        <dbReference type="RuleBase" id="RU004182"/>
    </source>
</evidence>
<sequence>MDKKVAVWFRRDFRLHDHTALVHAIEMAEEINGKIIAFFYLDPETATTEPTHHDYFFQTVLHFKNRLKRMGGDLYILTGTIEDALESMIQAHPQLEALFVNNDRVGRGAIRDQIATEYLLAKSIPMYHFEDFYLTEPDQVLKKDGSPYKVFTPYYKAWVSENKRVPKRIEEDMLRSYFLKSKPIDEKAEKKFIDLVKTCPRKWSAIGEDQAILRLQTFIEERLSTYNSHRDYPTMTGTSRLSPYLKTGVLSVRSIYNQVLEAEADEHEHSAETYIKELAWRDFYRMVHFYEPNCKEEEILSDYRKIPWSQDEVRLNAWKEGKTGYPIVDAGMRQLKVEGWMHNRLRMITASFLVKDYLLDWRLGERYFEEMLIDYDPSSNIGGWQWAASVGTDAVPYFRVFNPVTQSKRFDKSGSYIRKYIPELKGVPEHFIHEPWKMSNEEQQQSKCVIGEHYPEPTIDHSVQRKKAIALFKESKDV</sequence>
<gene>
    <name evidence="7" type="ORF">RYX56_13075</name>
</gene>
<dbReference type="Gene3D" id="1.10.579.10">
    <property type="entry name" value="DNA Cyclobutane Dipyrimidine Photolyase, subunit A, domain 3"/>
    <property type="match status" value="1"/>
</dbReference>
<dbReference type="InterPro" id="IPR006050">
    <property type="entry name" value="DNA_photolyase_N"/>
</dbReference>
<keyword evidence="4 5" id="KW-0157">Chromophore</keyword>
<keyword evidence="3 5" id="KW-0274">FAD</keyword>
<dbReference type="RefSeq" id="WP_317122490.1">
    <property type="nucleotide sequence ID" value="NZ_JAWJBA010000004.1"/>
</dbReference>
<evidence type="ECO:0000313" key="8">
    <source>
        <dbReference type="Proteomes" id="UP001287282"/>
    </source>
</evidence>
<dbReference type="PROSITE" id="PS51645">
    <property type="entry name" value="PHR_CRY_ALPHA_BETA"/>
    <property type="match status" value="1"/>
</dbReference>
<comment type="cofactor">
    <cofactor evidence="1">
        <name>FAD</name>
        <dbReference type="ChEBI" id="CHEBI:57692"/>
    </cofactor>
</comment>
<proteinExistence type="inferred from homology"/>
<comment type="caution">
    <text evidence="7">The sequence shown here is derived from an EMBL/GenBank/DDBJ whole genome shotgun (WGS) entry which is preliminary data.</text>
</comment>
<dbReference type="Pfam" id="PF03441">
    <property type="entry name" value="FAD_binding_7"/>
    <property type="match status" value="1"/>
</dbReference>
<feature type="domain" description="Photolyase/cryptochrome alpha/beta" evidence="6">
    <location>
        <begin position="3"/>
        <end position="134"/>
    </location>
</feature>
<dbReference type="InterPro" id="IPR018394">
    <property type="entry name" value="DNA_photolyase_1_CS_C"/>
</dbReference>
<dbReference type="EMBL" id="JAWJBA010000004">
    <property type="protein sequence ID" value="MDV2685289.1"/>
    <property type="molecule type" value="Genomic_DNA"/>
</dbReference>
<dbReference type="PANTHER" id="PTHR11455">
    <property type="entry name" value="CRYPTOCHROME"/>
    <property type="match status" value="1"/>
</dbReference>
<evidence type="ECO:0000256" key="3">
    <source>
        <dbReference type="ARBA" id="ARBA00022827"/>
    </source>
</evidence>
<dbReference type="PRINTS" id="PR00147">
    <property type="entry name" value="DNAPHOTLYASE"/>
</dbReference>
<comment type="similarity">
    <text evidence="5">Belongs to the DNA photolyase family.</text>
</comment>
<dbReference type="PANTHER" id="PTHR11455:SF9">
    <property type="entry name" value="CRYPTOCHROME CIRCADIAN CLOCK 5 ISOFORM X1"/>
    <property type="match status" value="1"/>
</dbReference>
<dbReference type="EC" id="4.1.99.3" evidence="7"/>
<dbReference type="InterPro" id="IPR036134">
    <property type="entry name" value="Crypto/Photolyase_FAD-like_sf"/>
</dbReference>
<accession>A0ABU3XCY0</accession>
<dbReference type="PROSITE" id="PS00394">
    <property type="entry name" value="DNA_PHOTOLYASES_1_1"/>
    <property type="match status" value="1"/>
</dbReference>
<dbReference type="SUPFAM" id="SSF48173">
    <property type="entry name" value="Cryptochrome/photolyase FAD-binding domain"/>
    <property type="match status" value="1"/>
</dbReference>
<dbReference type="SUPFAM" id="SSF52425">
    <property type="entry name" value="Cryptochrome/photolyase, N-terminal domain"/>
    <property type="match status" value="1"/>
</dbReference>
<dbReference type="Gene3D" id="3.40.50.620">
    <property type="entry name" value="HUPs"/>
    <property type="match status" value="1"/>
</dbReference>
<name>A0ABU3XCY0_9BACI</name>
<evidence type="ECO:0000259" key="6">
    <source>
        <dbReference type="PROSITE" id="PS51645"/>
    </source>
</evidence>
<keyword evidence="2 5" id="KW-0285">Flavoprotein</keyword>
<dbReference type="GO" id="GO:0003904">
    <property type="term" value="F:deoxyribodipyrimidine photo-lyase activity"/>
    <property type="evidence" value="ECO:0007669"/>
    <property type="project" value="UniProtKB-EC"/>
</dbReference>
<organism evidence="7 8">
    <name type="scientific">Alkalihalophilus lindianensis</name>
    <dbReference type="NCBI Taxonomy" id="1630542"/>
    <lineage>
        <taxon>Bacteria</taxon>
        <taxon>Bacillati</taxon>
        <taxon>Bacillota</taxon>
        <taxon>Bacilli</taxon>
        <taxon>Bacillales</taxon>
        <taxon>Bacillaceae</taxon>
        <taxon>Alkalihalophilus</taxon>
    </lineage>
</organism>
<evidence type="ECO:0000256" key="4">
    <source>
        <dbReference type="ARBA" id="ARBA00022991"/>
    </source>
</evidence>